<dbReference type="GO" id="GO:0043436">
    <property type="term" value="P:oxoacid metabolic process"/>
    <property type="evidence" value="ECO:0007669"/>
    <property type="project" value="UniProtKB-ARBA"/>
</dbReference>
<dbReference type="InterPro" id="IPR015931">
    <property type="entry name" value="Acnase/IPM_dHydase_lsu_aba_1/3"/>
</dbReference>
<dbReference type="GO" id="GO:0051536">
    <property type="term" value="F:iron-sulfur cluster binding"/>
    <property type="evidence" value="ECO:0007669"/>
    <property type="project" value="UniProtKB-KW"/>
</dbReference>
<sequence>MTLCNMVVEAEERIVPSLLMRQHLITFRIGHLTLLSLYVVIEMQDIFTCGHSKYGFLVSLYDTLVEQIPQHSGYPHSLDNLALAIQCKDVKIDRVYIGSCTGGKTEYFMAAAKLFHATGKQVKAPTFLVPDTQNVWMDVYALPPPEAGCDTPSSPSYSACFGGPADAYARMCLDNEQELPGSMEHKEGHIYLASPCTAAASALNGNVTDPREFLQ</sequence>
<dbReference type="EMBL" id="JAAMPC010000002">
    <property type="protein sequence ID" value="KAG2324993.1"/>
    <property type="molecule type" value="Genomic_DNA"/>
</dbReference>
<evidence type="ECO:0000256" key="2">
    <source>
        <dbReference type="ARBA" id="ARBA00023004"/>
    </source>
</evidence>
<keyword evidence="1" id="KW-0479">Metal-binding</keyword>
<dbReference type="Gene3D" id="3.30.499.10">
    <property type="entry name" value="Aconitase, domain 3"/>
    <property type="match status" value="1"/>
</dbReference>
<dbReference type="Pfam" id="PF00330">
    <property type="entry name" value="Aconitase"/>
    <property type="match status" value="1"/>
</dbReference>
<feature type="domain" description="Aconitase/3-isopropylmalate dehydratase large subunit alpha/beta/alpha" evidence="5">
    <location>
        <begin position="84"/>
        <end position="205"/>
    </location>
</feature>
<dbReference type="AlphaFoldDB" id="A0A8X7W6Q9"/>
<proteinExistence type="predicted"/>
<keyword evidence="4" id="KW-0456">Lyase</keyword>
<dbReference type="PANTHER" id="PTHR43822:SF2">
    <property type="entry name" value="HOMOACONITASE, MITOCHONDRIAL"/>
    <property type="match status" value="1"/>
</dbReference>
<evidence type="ECO:0000256" key="4">
    <source>
        <dbReference type="ARBA" id="ARBA00023239"/>
    </source>
</evidence>
<dbReference type="OrthoDB" id="2279155at2759"/>
<dbReference type="GO" id="GO:0046872">
    <property type="term" value="F:metal ion binding"/>
    <property type="evidence" value="ECO:0007669"/>
    <property type="project" value="UniProtKB-KW"/>
</dbReference>
<evidence type="ECO:0000259" key="5">
    <source>
        <dbReference type="Pfam" id="PF00330"/>
    </source>
</evidence>
<gene>
    <name evidence="6" type="ORF">Bca52824_007721</name>
</gene>
<dbReference type="Proteomes" id="UP000886595">
    <property type="component" value="Unassembled WGS sequence"/>
</dbReference>
<dbReference type="PANTHER" id="PTHR43822">
    <property type="entry name" value="HOMOACONITASE, MITOCHONDRIAL-RELATED"/>
    <property type="match status" value="1"/>
</dbReference>
<dbReference type="GO" id="GO:0016829">
    <property type="term" value="F:lyase activity"/>
    <property type="evidence" value="ECO:0007669"/>
    <property type="project" value="UniProtKB-KW"/>
</dbReference>
<keyword evidence="2" id="KW-0408">Iron</keyword>
<dbReference type="SUPFAM" id="SSF53732">
    <property type="entry name" value="Aconitase iron-sulfur domain"/>
    <property type="match status" value="1"/>
</dbReference>
<evidence type="ECO:0000313" key="6">
    <source>
        <dbReference type="EMBL" id="KAG2324993.1"/>
    </source>
</evidence>
<evidence type="ECO:0000313" key="7">
    <source>
        <dbReference type="Proteomes" id="UP000886595"/>
    </source>
</evidence>
<dbReference type="InterPro" id="IPR036008">
    <property type="entry name" value="Aconitase_4Fe-4S_dom"/>
</dbReference>
<protein>
    <recommendedName>
        <fullName evidence="5">Aconitase/3-isopropylmalate dehydratase large subunit alpha/beta/alpha domain-containing protein</fullName>
    </recommendedName>
</protein>
<comment type="caution">
    <text evidence="6">The sequence shown here is derived from an EMBL/GenBank/DDBJ whole genome shotgun (WGS) entry which is preliminary data.</text>
</comment>
<keyword evidence="3" id="KW-0411">Iron-sulfur</keyword>
<evidence type="ECO:0000256" key="1">
    <source>
        <dbReference type="ARBA" id="ARBA00022723"/>
    </source>
</evidence>
<organism evidence="6 7">
    <name type="scientific">Brassica carinata</name>
    <name type="common">Ethiopian mustard</name>
    <name type="synonym">Abyssinian cabbage</name>
    <dbReference type="NCBI Taxonomy" id="52824"/>
    <lineage>
        <taxon>Eukaryota</taxon>
        <taxon>Viridiplantae</taxon>
        <taxon>Streptophyta</taxon>
        <taxon>Embryophyta</taxon>
        <taxon>Tracheophyta</taxon>
        <taxon>Spermatophyta</taxon>
        <taxon>Magnoliopsida</taxon>
        <taxon>eudicotyledons</taxon>
        <taxon>Gunneridae</taxon>
        <taxon>Pentapetalae</taxon>
        <taxon>rosids</taxon>
        <taxon>malvids</taxon>
        <taxon>Brassicales</taxon>
        <taxon>Brassicaceae</taxon>
        <taxon>Brassiceae</taxon>
        <taxon>Brassica</taxon>
    </lineage>
</organism>
<name>A0A8X7W6Q9_BRACI</name>
<accession>A0A8X7W6Q9</accession>
<reference evidence="6 7" key="1">
    <citation type="submission" date="2020-02" db="EMBL/GenBank/DDBJ databases">
        <authorList>
            <person name="Ma Q."/>
            <person name="Huang Y."/>
            <person name="Song X."/>
            <person name="Pei D."/>
        </authorList>
    </citation>
    <scope>NUCLEOTIDE SEQUENCE [LARGE SCALE GENOMIC DNA]</scope>
    <source>
        <strain evidence="6">Sxm20200214</strain>
        <tissue evidence="6">Leaf</tissue>
    </source>
</reference>
<evidence type="ECO:0000256" key="3">
    <source>
        <dbReference type="ARBA" id="ARBA00023014"/>
    </source>
</evidence>
<dbReference type="InterPro" id="IPR050067">
    <property type="entry name" value="IPM_dehydratase_rel_enz"/>
</dbReference>
<keyword evidence="7" id="KW-1185">Reference proteome</keyword>
<dbReference type="InterPro" id="IPR001030">
    <property type="entry name" value="Acoase/IPM_deHydtase_lsu_aba"/>
</dbReference>